<evidence type="ECO:0000259" key="7">
    <source>
        <dbReference type="PROSITE" id="PS50879"/>
    </source>
</evidence>
<keyword evidence="9" id="KW-1185">Reference proteome</keyword>
<dbReference type="InterPro" id="IPR036397">
    <property type="entry name" value="RNaseH_sf"/>
</dbReference>
<dbReference type="GO" id="GO:0003964">
    <property type="term" value="F:RNA-directed DNA polymerase activity"/>
    <property type="evidence" value="ECO:0007669"/>
    <property type="project" value="UniProtKB-KW"/>
</dbReference>
<dbReference type="GO" id="GO:0004523">
    <property type="term" value="F:RNA-DNA hybrid ribonuclease activity"/>
    <property type="evidence" value="ECO:0007669"/>
    <property type="project" value="InterPro"/>
</dbReference>
<dbReference type="SUPFAM" id="SSF53098">
    <property type="entry name" value="Ribonuclease H-like"/>
    <property type="match status" value="1"/>
</dbReference>
<dbReference type="Gene3D" id="3.30.420.10">
    <property type="entry name" value="Ribonuclease H-like superfamily/Ribonuclease H"/>
    <property type="match status" value="1"/>
</dbReference>
<keyword evidence="5" id="KW-0378">Hydrolase</keyword>
<protein>
    <submittedName>
        <fullName evidence="8">Gag-Pol polyprotein</fullName>
    </submittedName>
</protein>
<dbReference type="Pfam" id="PF00075">
    <property type="entry name" value="RNase_H"/>
    <property type="match status" value="1"/>
</dbReference>
<evidence type="ECO:0000256" key="4">
    <source>
        <dbReference type="ARBA" id="ARBA00022759"/>
    </source>
</evidence>
<dbReference type="GO" id="GO:0003676">
    <property type="term" value="F:nucleic acid binding"/>
    <property type="evidence" value="ECO:0007669"/>
    <property type="project" value="InterPro"/>
</dbReference>
<evidence type="ECO:0000256" key="1">
    <source>
        <dbReference type="ARBA" id="ARBA00022679"/>
    </source>
</evidence>
<keyword evidence="4" id="KW-0255">Endonuclease</keyword>
<name>A0AA47NBY3_MERPO</name>
<feature type="domain" description="RNase H type-1" evidence="7">
    <location>
        <begin position="32"/>
        <end position="184"/>
    </location>
</feature>
<dbReference type="PANTHER" id="PTHR41694:SF5">
    <property type="entry name" value="RIBONUCLEASE H"/>
    <property type="match status" value="1"/>
</dbReference>
<keyword evidence="3" id="KW-0540">Nuclease</keyword>
<dbReference type="InterPro" id="IPR002156">
    <property type="entry name" value="RNaseH_domain"/>
</dbReference>
<dbReference type="PANTHER" id="PTHR41694">
    <property type="entry name" value="ENDOGENOUS RETROVIRUS GROUP K MEMBER POL PROTEIN"/>
    <property type="match status" value="1"/>
</dbReference>
<reference evidence="8" key="1">
    <citation type="journal article" date="2023" name="Front. Mar. Sci.">
        <title>A new Merluccius polli reference genome to investigate the effects of global change in West African waters.</title>
        <authorList>
            <person name="Mateo J.L."/>
            <person name="Blanco-Fernandez C."/>
            <person name="Garcia-Vazquez E."/>
            <person name="Machado-Schiaffino G."/>
        </authorList>
    </citation>
    <scope>NUCLEOTIDE SEQUENCE</scope>
    <source>
        <strain evidence="8">C29</strain>
        <tissue evidence="8">Fin</tissue>
    </source>
</reference>
<keyword evidence="6" id="KW-0695">RNA-directed DNA polymerase</keyword>
<evidence type="ECO:0000256" key="3">
    <source>
        <dbReference type="ARBA" id="ARBA00022722"/>
    </source>
</evidence>
<dbReference type="PROSITE" id="PS50879">
    <property type="entry name" value="RNASE_H_1"/>
    <property type="match status" value="1"/>
</dbReference>
<evidence type="ECO:0000313" key="8">
    <source>
        <dbReference type="EMBL" id="KAK0155695.1"/>
    </source>
</evidence>
<evidence type="ECO:0000256" key="5">
    <source>
        <dbReference type="ARBA" id="ARBA00022801"/>
    </source>
</evidence>
<comment type="caution">
    <text evidence="8">The sequence shown here is derived from an EMBL/GenBank/DDBJ whole genome shotgun (WGS) entry which is preliminary data.</text>
</comment>
<dbReference type="Gene3D" id="1.10.340.70">
    <property type="match status" value="1"/>
</dbReference>
<evidence type="ECO:0000256" key="2">
    <source>
        <dbReference type="ARBA" id="ARBA00022695"/>
    </source>
</evidence>
<dbReference type="Proteomes" id="UP001174136">
    <property type="component" value="Unassembled WGS sequence"/>
</dbReference>
<accession>A0AA47NBY3</accession>
<evidence type="ECO:0000313" key="9">
    <source>
        <dbReference type="Proteomes" id="UP001174136"/>
    </source>
</evidence>
<dbReference type="Pfam" id="PF17921">
    <property type="entry name" value="Integrase_H2C2"/>
    <property type="match status" value="1"/>
</dbReference>
<proteinExistence type="predicted"/>
<gene>
    <name evidence="8" type="ORF">N1851_001810</name>
</gene>
<dbReference type="InterPro" id="IPR041588">
    <property type="entry name" value="Integrase_H2C2"/>
</dbReference>
<sequence length="538" mass="59783">MPGPKDGEPHVCSEEIKKAVKIRPGLGAEPLDPVDMTLYTDGCCYRAANGENVASWAVVEQTNKGVCTTLASGILEQPASAQRAELYAMCEGLRIAQGRILNLYTDSNYAYEMAHLNGRQMMDRQMTTSANTKAKHSDLILLLAKTAQLPQDVAIMHCRGHQKTQTAEARGNHAADEAAKKAGGYVPVEHLKEGGYTPVVHLMMANEETNLDPDEEMVKQMQEAAGPYEKTTWREKGARETPEGIYYSCTGKPVVSTKALLFLLRKEHGLAHEGKAKTRERIERYWWHPALKAMCDQYVQDCQTCQACNQNQGFKIHRGHFPADQLAGEVKNRRMGKKMTWVTALPLALMAIRSSPSSSTLLSPHELVTGRPMQGPYSPPSKGPPSDRFDEVMQEYLQALTQASLSKKPWKYMVGILLLVLIQRTMASTPTQCIGSIRIPVTRDATSRSITTLNYCHGIATVFELDICRLMNCGLYADSFYKAEKYLCIATGVTGYYRGLNSCKSWPQASWFTHPGYKEGYYPKGAPWTEVQKQGDPA</sequence>
<evidence type="ECO:0000256" key="6">
    <source>
        <dbReference type="ARBA" id="ARBA00022918"/>
    </source>
</evidence>
<keyword evidence="2" id="KW-0548">Nucleotidyltransferase</keyword>
<keyword evidence="1" id="KW-0808">Transferase</keyword>
<dbReference type="EMBL" id="JAOPHQ010000137">
    <property type="protein sequence ID" value="KAK0155695.1"/>
    <property type="molecule type" value="Genomic_DNA"/>
</dbReference>
<dbReference type="AlphaFoldDB" id="A0AA47NBY3"/>
<dbReference type="InterPro" id="IPR012337">
    <property type="entry name" value="RNaseH-like_sf"/>
</dbReference>
<organism evidence="8 9">
    <name type="scientific">Merluccius polli</name>
    <name type="common">Benguela hake</name>
    <name type="synonym">Merluccius cadenati</name>
    <dbReference type="NCBI Taxonomy" id="89951"/>
    <lineage>
        <taxon>Eukaryota</taxon>
        <taxon>Metazoa</taxon>
        <taxon>Chordata</taxon>
        <taxon>Craniata</taxon>
        <taxon>Vertebrata</taxon>
        <taxon>Euteleostomi</taxon>
        <taxon>Actinopterygii</taxon>
        <taxon>Neopterygii</taxon>
        <taxon>Teleostei</taxon>
        <taxon>Neoteleostei</taxon>
        <taxon>Acanthomorphata</taxon>
        <taxon>Zeiogadaria</taxon>
        <taxon>Gadariae</taxon>
        <taxon>Gadiformes</taxon>
        <taxon>Gadoidei</taxon>
        <taxon>Merlucciidae</taxon>
        <taxon>Merluccius</taxon>
    </lineage>
</organism>